<dbReference type="RefSeq" id="WP_371708005.1">
    <property type="nucleotide sequence ID" value="NZ_JBGOOL010000039.1"/>
</dbReference>
<reference evidence="1 2" key="1">
    <citation type="submission" date="2024-06" db="EMBL/GenBank/DDBJ databases">
        <authorList>
            <person name="Steensen K."/>
            <person name="Seneca J."/>
            <person name="Bartlau N."/>
            <person name="Yu A.X."/>
            <person name="Polz M.F."/>
        </authorList>
    </citation>
    <scope>NUCLEOTIDE SEQUENCE [LARGE SCALE GENOMIC DNA]</scope>
    <source>
        <strain evidence="1 2">1F9</strain>
    </source>
</reference>
<sequence length="161" mass="18492">MSLRITEQNATHVSDIPFQHQGCFAVFSRQSIVDEYQQLHDLLKSEYPSLNSSANLEDDEWQALITDLCSRFSLVFESDIYCLFLIQKSDREIRALLRQLQRVLAGLRYAEDELDHMGSSTGLLLPASFSNRIDMLLGQATLPLVWVRMLDVLAFESDRYS</sequence>
<gene>
    <name evidence="1" type="ORF">ACED57_14505</name>
</gene>
<dbReference type="Proteomes" id="UP001569175">
    <property type="component" value="Unassembled WGS sequence"/>
</dbReference>
<keyword evidence="2" id="KW-1185">Reference proteome</keyword>
<organism evidence="1 2">
    <name type="scientific">Vibrio atlanticus</name>
    <dbReference type="NCBI Taxonomy" id="693153"/>
    <lineage>
        <taxon>Bacteria</taxon>
        <taxon>Pseudomonadati</taxon>
        <taxon>Pseudomonadota</taxon>
        <taxon>Gammaproteobacteria</taxon>
        <taxon>Vibrionales</taxon>
        <taxon>Vibrionaceae</taxon>
        <taxon>Vibrio</taxon>
    </lineage>
</organism>
<dbReference type="EMBL" id="JBGOOL010000039">
    <property type="protein sequence ID" value="MEZ8054353.1"/>
    <property type="molecule type" value="Genomic_DNA"/>
</dbReference>
<protein>
    <submittedName>
        <fullName evidence="1">Uncharacterized protein</fullName>
    </submittedName>
</protein>
<name>A0ABV4KPJ2_9VIBR</name>
<accession>A0ABV4KPJ2</accession>
<evidence type="ECO:0000313" key="2">
    <source>
        <dbReference type="Proteomes" id="UP001569175"/>
    </source>
</evidence>
<comment type="caution">
    <text evidence="1">The sequence shown here is derived from an EMBL/GenBank/DDBJ whole genome shotgun (WGS) entry which is preliminary data.</text>
</comment>
<evidence type="ECO:0000313" key="1">
    <source>
        <dbReference type="EMBL" id="MEZ8054353.1"/>
    </source>
</evidence>
<proteinExistence type="predicted"/>